<evidence type="ECO:0000313" key="3">
    <source>
        <dbReference type="Proteomes" id="UP000821866"/>
    </source>
</evidence>
<name>A0A9J6CWF3_RHIMP</name>
<keyword evidence="3" id="KW-1185">Reference proteome</keyword>
<gene>
    <name evidence="2" type="ORF">HPB51_028611</name>
</gene>
<evidence type="ECO:0000256" key="1">
    <source>
        <dbReference type="SAM" id="MobiDB-lite"/>
    </source>
</evidence>
<accession>A0A9J6CWF3</accession>
<feature type="region of interest" description="Disordered" evidence="1">
    <location>
        <begin position="56"/>
        <end position="121"/>
    </location>
</feature>
<sequence>MDGNINTGKTCKILKHLLDPSATRTAVKAEITKIRHRYKGNIHQMGDEIVKLYLGRPPAVEHQEHSGSPNEGLDRDFSQQEIRAALQTIQTKSAAGPDKVSNKMLRNRDDQGTSRLTDFND</sequence>
<comment type="caution">
    <text evidence="2">The sequence shown here is derived from an EMBL/GenBank/DDBJ whole genome shotgun (WGS) entry which is preliminary data.</text>
</comment>
<dbReference type="AlphaFoldDB" id="A0A9J6CWF3"/>
<proteinExistence type="predicted"/>
<organism evidence="2 3">
    <name type="scientific">Rhipicephalus microplus</name>
    <name type="common">Cattle tick</name>
    <name type="synonym">Boophilus microplus</name>
    <dbReference type="NCBI Taxonomy" id="6941"/>
    <lineage>
        <taxon>Eukaryota</taxon>
        <taxon>Metazoa</taxon>
        <taxon>Ecdysozoa</taxon>
        <taxon>Arthropoda</taxon>
        <taxon>Chelicerata</taxon>
        <taxon>Arachnida</taxon>
        <taxon>Acari</taxon>
        <taxon>Parasitiformes</taxon>
        <taxon>Ixodida</taxon>
        <taxon>Ixodoidea</taxon>
        <taxon>Ixodidae</taxon>
        <taxon>Rhipicephalinae</taxon>
        <taxon>Rhipicephalus</taxon>
        <taxon>Boophilus</taxon>
    </lineage>
</organism>
<dbReference type="Proteomes" id="UP000821866">
    <property type="component" value="Unassembled WGS sequence"/>
</dbReference>
<reference evidence="2" key="2">
    <citation type="submission" date="2021-09" db="EMBL/GenBank/DDBJ databases">
        <authorList>
            <person name="Jia N."/>
            <person name="Wang J."/>
            <person name="Shi W."/>
            <person name="Du L."/>
            <person name="Sun Y."/>
            <person name="Zhan W."/>
            <person name="Jiang J."/>
            <person name="Wang Q."/>
            <person name="Zhang B."/>
            <person name="Ji P."/>
            <person name="Sakyi L.B."/>
            <person name="Cui X."/>
            <person name="Yuan T."/>
            <person name="Jiang B."/>
            <person name="Yang W."/>
            <person name="Lam T.T.-Y."/>
            <person name="Chang Q."/>
            <person name="Ding S."/>
            <person name="Wang X."/>
            <person name="Zhu J."/>
            <person name="Ruan X."/>
            <person name="Zhao L."/>
            <person name="Wei J."/>
            <person name="Que T."/>
            <person name="Du C."/>
            <person name="Cheng J."/>
            <person name="Dai P."/>
            <person name="Han X."/>
            <person name="Huang E."/>
            <person name="Gao Y."/>
            <person name="Liu J."/>
            <person name="Shao H."/>
            <person name="Ye R."/>
            <person name="Li L."/>
            <person name="Wei W."/>
            <person name="Wang X."/>
            <person name="Wang C."/>
            <person name="Huo Q."/>
            <person name="Li W."/>
            <person name="Guo W."/>
            <person name="Chen H."/>
            <person name="Chen S."/>
            <person name="Zhou L."/>
            <person name="Zhou L."/>
            <person name="Ni X."/>
            <person name="Tian J."/>
            <person name="Zhou Y."/>
            <person name="Sheng Y."/>
            <person name="Liu T."/>
            <person name="Pan Y."/>
            <person name="Xia L."/>
            <person name="Li J."/>
            <person name="Zhao F."/>
            <person name="Cao W."/>
        </authorList>
    </citation>
    <scope>NUCLEOTIDE SEQUENCE</scope>
    <source>
        <strain evidence="2">Rmic-2018</strain>
        <tissue evidence="2">Larvae</tissue>
    </source>
</reference>
<protein>
    <submittedName>
        <fullName evidence="2">Uncharacterized protein</fullName>
    </submittedName>
</protein>
<reference evidence="2" key="1">
    <citation type="journal article" date="2020" name="Cell">
        <title>Large-Scale Comparative Analyses of Tick Genomes Elucidate Their Genetic Diversity and Vector Capacities.</title>
        <authorList>
            <consortium name="Tick Genome and Microbiome Consortium (TIGMIC)"/>
            <person name="Jia N."/>
            <person name="Wang J."/>
            <person name="Shi W."/>
            <person name="Du L."/>
            <person name="Sun Y."/>
            <person name="Zhan W."/>
            <person name="Jiang J.F."/>
            <person name="Wang Q."/>
            <person name="Zhang B."/>
            <person name="Ji P."/>
            <person name="Bell-Sakyi L."/>
            <person name="Cui X.M."/>
            <person name="Yuan T.T."/>
            <person name="Jiang B.G."/>
            <person name="Yang W.F."/>
            <person name="Lam T.T."/>
            <person name="Chang Q.C."/>
            <person name="Ding S.J."/>
            <person name="Wang X.J."/>
            <person name="Zhu J.G."/>
            <person name="Ruan X.D."/>
            <person name="Zhao L."/>
            <person name="Wei J.T."/>
            <person name="Ye R.Z."/>
            <person name="Que T.C."/>
            <person name="Du C.H."/>
            <person name="Zhou Y.H."/>
            <person name="Cheng J.X."/>
            <person name="Dai P.F."/>
            <person name="Guo W.B."/>
            <person name="Han X.H."/>
            <person name="Huang E.J."/>
            <person name="Li L.F."/>
            <person name="Wei W."/>
            <person name="Gao Y.C."/>
            <person name="Liu J.Z."/>
            <person name="Shao H.Z."/>
            <person name="Wang X."/>
            <person name="Wang C.C."/>
            <person name="Yang T.C."/>
            <person name="Huo Q.B."/>
            <person name="Li W."/>
            <person name="Chen H.Y."/>
            <person name="Chen S.E."/>
            <person name="Zhou L.G."/>
            <person name="Ni X.B."/>
            <person name="Tian J.H."/>
            <person name="Sheng Y."/>
            <person name="Liu T."/>
            <person name="Pan Y.S."/>
            <person name="Xia L.Y."/>
            <person name="Li J."/>
            <person name="Zhao F."/>
            <person name="Cao W.C."/>
        </authorList>
    </citation>
    <scope>NUCLEOTIDE SEQUENCE</scope>
    <source>
        <strain evidence="2">Rmic-2018</strain>
    </source>
</reference>
<dbReference type="VEuPathDB" id="VectorBase:LOC119172996"/>
<evidence type="ECO:0000313" key="2">
    <source>
        <dbReference type="EMBL" id="KAH7944672.1"/>
    </source>
</evidence>
<dbReference type="EMBL" id="JABSTU010005441">
    <property type="protein sequence ID" value="KAH7944672.1"/>
    <property type="molecule type" value="Genomic_DNA"/>
</dbReference>